<feature type="domain" description="Xylanolytic transcriptional activator regulatory" evidence="7">
    <location>
        <begin position="150"/>
        <end position="353"/>
    </location>
</feature>
<keyword evidence="3" id="KW-0677">Repeat</keyword>
<sequence>MGGGPPASRSVNNASITVEDFVGDRTWAESQTDPETELQDAISGPELDFSLIWPDSEDLYRTLISSDAANQWQIPLGTLPLPSNPHSLNGTTFESPSSFDDRGAPIGAIPCGGSHQAVQDVTKMVASSSSSVTAAVQANSITSVFLDECLHMFFARFIPTFPVMHRATFVFRECTHPLLLSAIAIGSLYIGPKDAVAKGEALWRLAHTAVSTSWQVMITHRGPYDACSGIQLVLTALLSQIYGALSKNRAIRTTSKIFRAHGFHWARHCGMFDIAPYSKDNLPSPDSSDIQKDYQWRTWTAREVQHRALLAHYILDGLVAQITTEATAVRHTANQLGFPSSEATFEASTADDWLVHMRSQSPQQEFQFRGIFKYLFSPTGLPQQLECSFSAFSVKVILEGLQSLLSECDDDDFVAVGTPVKSDVRRVLARVYTDTSRNTLLSTDERLELLLRWHAICLDAATCSSLLCNAVCSRYNITQQVLGGGRGPKSGTLELTKWVRTPDARKALLHAVAIQEIVEQLPRGRAHVIHMPCSLFAAATVYSAFCLAGSTRMNLPRTVTWESVVFSGSDEEAFTGIDGACSHPDDLVGSTGASDTRRYVCGNLLPESIPGVSIVATRNVLYELNSMQKLFRCLYSQWGIAHDMESIVDQWITFSHSS</sequence>
<dbReference type="GO" id="GO:0000981">
    <property type="term" value="F:DNA-binding transcription factor activity, RNA polymerase II-specific"/>
    <property type="evidence" value="ECO:0007669"/>
    <property type="project" value="InterPro"/>
</dbReference>
<comment type="caution">
    <text evidence="8">The sequence shown here is derived from an EMBL/GenBank/DDBJ whole genome shotgun (WGS) entry which is preliminary data.</text>
</comment>
<dbReference type="Proteomes" id="UP000223968">
    <property type="component" value="Unassembled WGS sequence"/>
</dbReference>
<dbReference type="Pfam" id="PF04082">
    <property type="entry name" value="Fungal_trans"/>
    <property type="match status" value="1"/>
</dbReference>
<dbReference type="InterPro" id="IPR051059">
    <property type="entry name" value="VerF-like"/>
</dbReference>
<dbReference type="STRING" id="1447875.A0A2B7XF54"/>
<evidence type="ECO:0000256" key="3">
    <source>
        <dbReference type="ARBA" id="ARBA00022737"/>
    </source>
</evidence>
<organism evidence="8 9">
    <name type="scientific">Helicocarpus griseus UAMH5409</name>
    <dbReference type="NCBI Taxonomy" id="1447875"/>
    <lineage>
        <taxon>Eukaryota</taxon>
        <taxon>Fungi</taxon>
        <taxon>Dikarya</taxon>
        <taxon>Ascomycota</taxon>
        <taxon>Pezizomycotina</taxon>
        <taxon>Eurotiomycetes</taxon>
        <taxon>Eurotiomycetidae</taxon>
        <taxon>Onygenales</taxon>
        <taxon>Ajellomycetaceae</taxon>
        <taxon>Helicocarpus</taxon>
    </lineage>
</organism>
<keyword evidence="5" id="KW-0862">Zinc</keyword>
<evidence type="ECO:0000256" key="5">
    <source>
        <dbReference type="ARBA" id="ARBA00022833"/>
    </source>
</evidence>
<name>A0A2B7XF54_9EURO</name>
<evidence type="ECO:0000256" key="1">
    <source>
        <dbReference type="ARBA" id="ARBA00004123"/>
    </source>
</evidence>
<gene>
    <name evidence="8" type="ORF">AJ79_06174</name>
</gene>
<keyword evidence="9" id="KW-1185">Reference proteome</keyword>
<dbReference type="PANTHER" id="PTHR40626:SF14">
    <property type="entry name" value="C2H2 TYPE ZINC FINGER DOMAIN PROTEIN (AFU_ORTHOLOGUE AFUA_1G02360)"/>
    <property type="match status" value="1"/>
</dbReference>
<evidence type="ECO:0000256" key="2">
    <source>
        <dbReference type="ARBA" id="ARBA00022723"/>
    </source>
</evidence>
<proteinExistence type="predicted"/>
<dbReference type="PANTHER" id="PTHR40626">
    <property type="entry name" value="MIP31509P"/>
    <property type="match status" value="1"/>
</dbReference>
<comment type="subcellular location">
    <subcellularLocation>
        <location evidence="1">Nucleus</location>
    </subcellularLocation>
</comment>
<reference evidence="8 9" key="1">
    <citation type="submission" date="2017-10" db="EMBL/GenBank/DDBJ databases">
        <title>Comparative genomics in systemic dimorphic fungi from Ajellomycetaceae.</title>
        <authorList>
            <person name="Munoz J.F."/>
            <person name="Mcewen J.G."/>
            <person name="Clay O.K."/>
            <person name="Cuomo C.A."/>
        </authorList>
    </citation>
    <scope>NUCLEOTIDE SEQUENCE [LARGE SCALE GENOMIC DNA]</scope>
    <source>
        <strain evidence="8 9">UAMH5409</strain>
    </source>
</reference>
<keyword evidence="4" id="KW-0863">Zinc-finger</keyword>
<evidence type="ECO:0000313" key="9">
    <source>
        <dbReference type="Proteomes" id="UP000223968"/>
    </source>
</evidence>
<dbReference type="GO" id="GO:0000785">
    <property type="term" value="C:chromatin"/>
    <property type="evidence" value="ECO:0007669"/>
    <property type="project" value="TreeGrafter"/>
</dbReference>
<evidence type="ECO:0000256" key="4">
    <source>
        <dbReference type="ARBA" id="ARBA00022771"/>
    </source>
</evidence>
<accession>A0A2B7XF54</accession>
<dbReference type="AlphaFoldDB" id="A0A2B7XF54"/>
<dbReference type="OrthoDB" id="3945418at2759"/>
<protein>
    <recommendedName>
        <fullName evidence="7">Xylanolytic transcriptional activator regulatory domain-containing protein</fullName>
    </recommendedName>
</protein>
<dbReference type="InterPro" id="IPR007219">
    <property type="entry name" value="XnlR_reg_dom"/>
</dbReference>
<dbReference type="GO" id="GO:0008270">
    <property type="term" value="F:zinc ion binding"/>
    <property type="evidence" value="ECO:0007669"/>
    <property type="project" value="UniProtKB-KW"/>
</dbReference>
<dbReference type="EMBL" id="PDNB01000106">
    <property type="protein sequence ID" value="PGH07786.1"/>
    <property type="molecule type" value="Genomic_DNA"/>
</dbReference>
<evidence type="ECO:0000313" key="8">
    <source>
        <dbReference type="EMBL" id="PGH07786.1"/>
    </source>
</evidence>
<dbReference type="GO" id="GO:0005634">
    <property type="term" value="C:nucleus"/>
    <property type="evidence" value="ECO:0007669"/>
    <property type="project" value="UniProtKB-SubCell"/>
</dbReference>
<keyword evidence="6" id="KW-0539">Nucleus</keyword>
<evidence type="ECO:0000256" key="6">
    <source>
        <dbReference type="ARBA" id="ARBA00023242"/>
    </source>
</evidence>
<dbReference type="GO" id="GO:0006351">
    <property type="term" value="P:DNA-templated transcription"/>
    <property type="evidence" value="ECO:0007669"/>
    <property type="project" value="InterPro"/>
</dbReference>
<keyword evidence="2" id="KW-0479">Metal-binding</keyword>
<evidence type="ECO:0000259" key="7">
    <source>
        <dbReference type="Pfam" id="PF04082"/>
    </source>
</evidence>
<dbReference type="GO" id="GO:0000978">
    <property type="term" value="F:RNA polymerase II cis-regulatory region sequence-specific DNA binding"/>
    <property type="evidence" value="ECO:0007669"/>
    <property type="project" value="InterPro"/>
</dbReference>